<name>A0A4Z2GHW9_9TELE</name>
<organism evidence="1 2">
    <name type="scientific">Liparis tanakae</name>
    <name type="common">Tanaka's snailfish</name>
    <dbReference type="NCBI Taxonomy" id="230148"/>
    <lineage>
        <taxon>Eukaryota</taxon>
        <taxon>Metazoa</taxon>
        <taxon>Chordata</taxon>
        <taxon>Craniata</taxon>
        <taxon>Vertebrata</taxon>
        <taxon>Euteleostomi</taxon>
        <taxon>Actinopterygii</taxon>
        <taxon>Neopterygii</taxon>
        <taxon>Teleostei</taxon>
        <taxon>Neoteleostei</taxon>
        <taxon>Acanthomorphata</taxon>
        <taxon>Eupercaria</taxon>
        <taxon>Perciformes</taxon>
        <taxon>Cottioidei</taxon>
        <taxon>Cottales</taxon>
        <taxon>Liparidae</taxon>
        <taxon>Liparis</taxon>
    </lineage>
</organism>
<dbReference type="AlphaFoldDB" id="A0A4Z2GHW9"/>
<protein>
    <submittedName>
        <fullName evidence="1">Uncharacterized protein</fullName>
    </submittedName>
</protein>
<reference evidence="1 2" key="1">
    <citation type="submission" date="2019-03" db="EMBL/GenBank/DDBJ databases">
        <title>First draft genome of Liparis tanakae, snailfish: a comprehensive survey of snailfish specific genes.</title>
        <authorList>
            <person name="Kim W."/>
            <person name="Song I."/>
            <person name="Jeong J.-H."/>
            <person name="Kim D."/>
            <person name="Kim S."/>
            <person name="Ryu S."/>
            <person name="Song J.Y."/>
            <person name="Lee S.K."/>
        </authorList>
    </citation>
    <scope>NUCLEOTIDE SEQUENCE [LARGE SCALE GENOMIC DNA]</scope>
    <source>
        <tissue evidence="1">Muscle</tissue>
    </source>
</reference>
<accession>A0A4Z2GHW9</accession>
<evidence type="ECO:0000313" key="1">
    <source>
        <dbReference type="EMBL" id="TNN52262.1"/>
    </source>
</evidence>
<keyword evidence="2" id="KW-1185">Reference proteome</keyword>
<dbReference type="EMBL" id="SRLO01000553">
    <property type="protein sequence ID" value="TNN52262.1"/>
    <property type="molecule type" value="Genomic_DNA"/>
</dbReference>
<gene>
    <name evidence="1" type="ORF">EYF80_037538</name>
</gene>
<evidence type="ECO:0000313" key="2">
    <source>
        <dbReference type="Proteomes" id="UP000314294"/>
    </source>
</evidence>
<comment type="caution">
    <text evidence="1">The sequence shown here is derived from an EMBL/GenBank/DDBJ whole genome shotgun (WGS) entry which is preliminary data.</text>
</comment>
<dbReference type="Proteomes" id="UP000314294">
    <property type="component" value="Unassembled WGS sequence"/>
</dbReference>
<proteinExistence type="predicted"/>
<sequence length="183" mass="20108">MDYDITATRHAVDFCTLRASDSIRSSSDQLYTRFYKCDTAPPPGEEKAEKKGGERKKEDLTDVCFMHGMMAVYELLSGLFAAARVSRPFSLSFLCSGEGSFQIVKQTPPCTLTAPQGVLDLRCKRFHRGTSTSPGFRRGPGSAAQPFRDLGKEALGFSGAGKSSSETMRSNRRCSRLCEQACH</sequence>